<comment type="caution">
    <text evidence="3">The sequence shown here is derived from an EMBL/GenBank/DDBJ whole genome shotgun (WGS) entry which is preliminary data.</text>
</comment>
<dbReference type="Proteomes" id="UP000196475">
    <property type="component" value="Unassembled WGS sequence"/>
</dbReference>
<feature type="domain" description="HD/PDEase" evidence="2">
    <location>
        <begin position="490"/>
        <end position="647"/>
    </location>
</feature>
<dbReference type="InterPro" id="IPR011624">
    <property type="entry name" value="Metal-dep_PHydrolase_7TM_extra"/>
</dbReference>
<dbReference type="NCBIfam" id="TIGR00277">
    <property type="entry name" value="HDIG"/>
    <property type="match status" value="1"/>
</dbReference>
<evidence type="ECO:0000259" key="2">
    <source>
        <dbReference type="SMART" id="SM00471"/>
    </source>
</evidence>
<organism evidence="3 4">
    <name type="scientific">Bacillus thermozeamaize</name>
    <dbReference type="NCBI Taxonomy" id="230954"/>
    <lineage>
        <taxon>Bacteria</taxon>
        <taxon>Bacillati</taxon>
        <taxon>Bacillota</taxon>
        <taxon>Bacilli</taxon>
        <taxon>Bacillales</taxon>
        <taxon>Bacillaceae</taxon>
        <taxon>Bacillus</taxon>
    </lineage>
</organism>
<dbReference type="InterPro" id="IPR006675">
    <property type="entry name" value="HDIG_dom"/>
</dbReference>
<feature type="transmembrane region" description="Helical" evidence="1">
    <location>
        <begin position="329"/>
        <end position="349"/>
    </location>
</feature>
<feature type="transmembrane region" description="Helical" evidence="1">
    <location>
        <begin position="436"/>
        <end position="461"/>
    </location>
</feature>
<keyword evidence="1" id="KW-0472">Membrane</keyword>
<dbReference type="InterPro" id="IPR003607">
    <property type="entry name" value="HD/PDEase_dom"/>
</dbReference>
<dbReference type="PANTHER" id="PTHR36442">
    <property type="entry name" value="CYCLIC-DI-AMP PHOSPHODIESTERASE PGPH"/>
    <property type="match status" value="1"/>
</dbReference>
<proteinExistence type="predicted"/>
<dbReference type="InterPro" id="IPR011621">
    <property type="entry name" value="Metal-dep_PHydrolase_7TM_intra"/>
</dbReference>
<evidence type="ECO:0000313" key="3">
    <source>
        <dbReference type="EMBL" id="OUM87469.1"/>
    </source>
</evidence>
<name>A0A1Y3PT26_9BACI</name>
<keyword evidence="1" id="KW-0812">Transmembrane</keyword>
<dbReference type="SMART" id="SM00471">
    <property type="entry name" value="HDc"/>
    <property type="match status" value="1"/>
</dbReference>
<evidence type="ECO:0000256" key="1">
    <source>
        <dbReference type="SAM" id="Phobius"/>
    </source>
</evidence>
<feature type="transmembrane region" description="Helical" evidence="1">
    <location>
        <begin position="271"/>
        <end position="293"/>
    </location>
</feature>
<protein>
    <recommendedName>
        <fullName evidence="2">HD/PDEase domain-containing protein</fullName>
    </recommendedName>
</protein>
<dbReference type="Pfam" id="PF07698">
    <property type="entry name" value="7TM-7TMR_HD"/>
    <property type="match status" value="1"/>
</dbReference>
<gene>
    <name evidence="3" type="ORF">BAA01_12770</name>
</gene>
<dbReference type="Pfam" id="PF07697">
    <property type="entry name" value="7TMR-HDED"/>
    <property type="match status" value="1"/>
</dbReference>
<dbReference type="InterPro" id="IPR006674">
    <property type="entry name" value="HD_domain"/>
</dbReference>
<evidence type="ECO:0000313" key="4">
    <source>
        <dbReference type="Proteomes" id="UP000196475"/>
    </source>
</evidence>
<feature type="transmembrane region" description="Helical" evidence="1">
    <location>
        <begin position="354"/>
        <end position="372"/>
    </location>
</feature>
<reference evidence="4" key="1">
    <citation type="submission" date="2016-06" db="EMBL/GenBank/DDBJ databases">
        <authorList>
            <person name="Nascimento L."/>
            <person name="Pereira R.V."/>
            <person name="Martins L.F."/>
            <person name="Quaggio R.B."/>
            <person name="Silva A.M."/>
            <person name="Setubal J.C."/>
        </authorList>
    </citation>
    <scope>NUCLEOTIDE SEQUENCE [LARGE SCALE GENOMIC DNA]</scope>
</reference>
<dbReference type="AlphaFoldDB" id="A0A1Y3PT26"/>
<feature type="transmembrane region" description="Helical" evidence="1">
    <location>
        <begin position="305"/>
        <end position="323"/>
    </location>
</feature>
<dbReference type="InterPro" id="IPR052722">
    <property type="entry name" value="PgpH_phosphodiesterase"/>
</dbReference>
<accession>A0A1Y3PT26</accession>
<feature type="transmembrane region" description="Helical" evidence="1">
    <location>
        <begin position="378"/>
        <end position="397"/>
    </location>
</feature>
<feature type="transmembrane region" description="Helical" evidence="1">
    <location>
        <begin position="409"/>
        <end position="430"/>
    </location>
</feature>
<dbReference type="PANTHER" id="PTHR36442:SF1">
    <property type="entry name" value="CYCLIC-DI-AMP PHOSPHODIESTERASE PGPH"/>
    <property type="match status" value="1"/>
</dbReference>
<dbReference type="Gene3D" id="1.10.3210.10">
    <property type="entry name" value="Hypothetical protein af1432"/>
    <property type="match status" value="1"/>
</dbReference>
<feature type="transmembrane region" description="Helical" evidence="1">
    <location>
        <begin position="25"/>
        <end position="44"/>
    </location>
</feature>
<keyword evidence="1" id="KW-1133">Transmembrane helix</keyword>
<dbReference type="CDD" id="cd00077">
    <property type="entry name" value="HDc"/>
    <property type="match status" value="1"/>
</dbReference>
<dbReference type="Pfam" id="PF01966">
    <property type="entry name" value="HD"/>
    <property type="match status" value="1"/>
</dbReference>
<sequence>MKHRMAKWVTERWGENWQYRQEVRFLAYGGFAVLLFFLLLGQLVPQTYEIQIGRLSQETLRSPVQMIDPKATEEARQKAENNVPPQYVRDAAVMESQVKRLDQEFDRIAAVTQDDQLSTQQKAEQLAEVLTLARLDEKDFRQLAKLTPERLNALRSIARSTVIFVLNAGVQEGNAYLQESRAKIQEQVKAFDLTEWEAHLVVELASASIRPNILYDPEATRRLKEEARNQVEPVMIEKGEPLVQAGQLITREVYERLEMVGLVRDPGQSTVYHLAAAGFLVLLLLALAAFLKQYPSPIQKGNKPLLLYLSILLLNAVVLKIFAAFQVLGYPYIGFGAPATLGVMLILLLLGRGLAVFAAIVTAILASVFLNTDSGEVFDFRYGFVTFVSSIASLYVLSQVSQRSAIFKAGLYASTASLLSITAVLFLQPGTSLREWVYAAAFGLAAGLLASILTIGLMPLFEAVFGYLSAVKLIELSNPNQPLLKRLLIEAPGTYHHSMMVANLSEAAAEAIGANGLLAKVGSYYHDVGKMKRPAFFVENQLNQENPHDKISPYLSKTIILAHPYDGVKMLKEAGIPKVIQDFAEQHHGTTLLKYFYHKAKQMADGSEVLEEDYRYPGPKAQTRETAIVGICDSVEAAVRSMTKLDPGRIEQLVRKIIKERLDDGQFDECDLTLKDLERVAEAICERLNGVFHPRIEYPEMQKERKKA</sequence>
<dbReference type="EMBL" id="LZRT01000075">
    <property type="protein sequence ID" value="OUM87469.1"/>
    <property type="molecule type" value="Genomic_DNA"/>
</dbReference>
<dbReference type="SUPFAM" id="SSF109604">
    <property type="entry name" value="HD-domain/PDEase-like"/>
    <property type="match status" value="1"/>
</dbReference>